<evidence type="ECO:0000256" key="2">
    <source>
        <dbReference type="SAM" id="MobiDB-lite"/>
    </source>
</evidence>
<feature type="compositionally biased region" description="Acidic residues" evidence="2">
    <location>
        <begin position="190"/>
        <end position="199"/>
    </location>
</feature>
<organism evidence="3 4">
    <name type="scientific">Emiliania huxleyi (strain CCMP1516)</name>
    <dbReference type="NCBI Taxonomy" id="280463"/>
    <lineage>
        <taxon>Eukaryota</taxon>
        <taxon>Haptista</taxon>
        <taxon>Haptophyta</taxon>
        <taxon>Prymnesiophyceae</taxon>
        <taxon>Isochrysidales</taxon>
        <taxon>Noelaerhabdaceae</taxon>
        <taxon>Emiliania</taxon>
    </lineage>
</organism>
<evidence type="ECO:0000313" key="4">
    <source>
        <dbReference type="Proteomes" id="UP000013827"/>
    </source>
</evidence>
<reference evidence="4" key="1">
    <citation type="journal article" date="2013" name="Nature">
        <title>Pan genome of the phytoplankton Emiliania underpins its global distribution.</title>
        <authorList>
            <person name="Read B.A."/>
            <person name="Kegel J."/>
            <person name="Klute M.J."/>
            <person name="Kuo A."/>
            <person name="Lefebvre S.C."/>
            <person name="Maumus F."/>
            <person name="Mayer C."/>
            <person name="Miller J."/>
            <person name="Monier A."/>
            <person name="Salamov A."/>
            <person name="Young J."/>
            <person name="Aguilar M."/>
            <person name="Claverie J.M."/>
            <person name="Frickenhaus S."/>
            <person name="Gonzalez K."/>
            <person name="Herman E.K."/>
            <person name="Lin Y.C."/>
            <person name="Napier J."/>
            <person name="Ogata H."/>
            <person name="Sarno A.F."/>
            <person name="Shmutz J."/>
            <person name="Schroeder D."/>
            <person name="de Vargas C."/>
            <person name="Verret F."/>
            <person name="von Dassow P."/>
            <person name="Valentin K."/>
            <person name="Van de Peer Y."/>
            <person name="Wheeler G."/>
            <person name="Dacks J.B."/>
            <person name="Delwiche C.F."/>
            <person name="Dyhrman S.T."/>
            <person name="Glockner G."/>
            <person name="John U."/>
            <person name="Richards T."/>
            <person name="Worden A.Z."/>
            <person name="Zhang X."/>
            <person name="Grigoriev I.V."/>
            <person name="Allen A.E."/>
            <person name="Bidle K."/>
            <person name="Borodovsky M."/>
            <person name="Bowler C."/>
            <person name="Brownlee C."/>
            <person name="Cock J.M."/>
            <person name="Elias M."/>
            <person name="Gladyshev V.N."/>
            <person name="Groth M."/>
            <person name="Guda C."/>
            <person name="Hadaegh A."/>
            <person name="Iglesias-Rodriguez M.D."/>
            <person name="Jenkins J."/>
            <person name="Jones B.M."/>
            <person name="Lawson T."/>
            <person name="Leese F."/>
            <person name="Lindquist E."/>
            <person name="Lobanov A."/>
            <person name="Lomsadze A."/>
            <person name="Malik S.B."/>
            <person name="Marsh M.E."/>
            <person name="Mackinder L."/>
            <person name="Mock T."/>
            <person name="Mueller-Roeber B."/>
            <person name="Pagarete A."/>
            <person name="Parker M."/>
            <person name="Probert I."/>
            <person name="Quesneville H."/>
            <person name="Raines C."/>
            <person name="Rensing S.A."/>
            <person name="Riano-Pachon D.M."/>
            <person name="Richier S."/>
            <person name="Rokitta S."/>
            <person name="Shiraiwa Y."/>
            <person name="Soanes D.M."/>
            <person name="van der Giezen M."/>
            <person name="Wahlund T.M."/>
            <person name="Williams B."/>
            <person name="Wilson W."/>
            <person name="Wolfe G."/>
            <person name="Wurch L.L."/>
        </authorList>
    </citation>
    <scope>NUCLEOTIDE SEQUENCE</scope>
</reference>
<name>A0A0D3I9V7_EMIH1</name>
<dbReference type="PaxDb" id="2903-EOD08042"/>
<dbReference type="SUPFAM" id="SSF54160">
    <property type="entry name" value="Chromo domain-like"/>
    <property type="match status" value="1"/>
</dbReference>
<dbReference type="AlphaFoldDB" id="A0A0D3I9V7"/>
<accession>A0A0D3I9V7</accession>
<dbReference type="KEGG" id="ehx:EMIHUDRAFT_120990"/>
<sequence length="487" mass="53678">MRDERAREAAAGDAELPPEDDAVEMASAAHVLDSVAEVGPNYTLLRSKETKAKRRKRQREDARAALDGHTVLPTGSRLEIFCDSERWYPATVMAREEDGDGRIVHEVEYDGYPDRRWWHMLDEERWRAVPEQAGAGAGGAAGDGDGDAAMDRVDGEHGARAAGDAEAAEVRPAPPPVRRGVRRSALADALEAEDDEQQEEAARGDGRPMLAPHGPALSAQLRVVRLRLREFLATQAAAGKSVPMQRTALGLHPTMRWTIRFGKWLATTRITAPRASRWHATERGDLRDEEPTVRTGRGENTVYVALQHMKNHVWREIWPAMPSDARHSYSVPSPFTLGGMQAFLDGRTLSRISPRSIFANYQTLTVAPCDDLDPEEVHETWYLDSVKEELKEAQERATRSEATVKSLEAQLKSAHRSREDQVAVQATVIESLQKTIKAYKEAAEQQRATASPGCPVRLGEAASCLGHCCVGFSGVVGAFVACRKARD</sequence>
<proteinExistence type="predicted"/>
<evidence type="ECO:0008006" key="5">
    <source>
        <dbReference type="Google" id="ProtNLM"/>
    </source>
</evidence>
<dbReference type="Proteomes" id="UP000013827">
    <property type="component" value="Unassembled WGS sequence"/>
</dbReference>
<dbReference type="GeneID" id="17254193"/>
<evidence type="ECO:0000256" key="1">
    <source>
        <dbReference type="SAM" id="Coils"/>
    </source>
</evidence>
<feature type="region of interest" description="Disordered" evidence="2">
    <location>
        <begin position="133"/>
        <end position="213"/>
    </location>
</feature>
<feature type="compositionally biased region" description="Basic and acidic residues" evidence="2">
    <location>
        <begin position="149"/>
        <end position="159"/>
    </location>
</feature>
<keyword evidence="4" id="KW-1185">Reference proteome</keyword>
<protein>
    <recommendedName>
        <fullName evidence="5">Agenet domain-containing protein</fullName>
    </recommendedName>
</protein>
<evidence type="ECO:0000313" key="3">
    <source>
        <dbReference type="EnsemblProtists" id="EOD08042"/>
    </source>
</evidence>
<reference evidence="3" key="2">
    <citation type="submission" date="2024-10" db="UniProtKB">
        <authorList>
            <consortium name="EnsemblProtists"/>
        </authorList>
    </citation>
    <scope>IDENTIFICATION</scope>
</reference>
<feature type="compositionally biased region" description="Basic and acidic residues" evidence="2">
    <location>
        <begin position="1"/>
        <end position="10"/>
    </location>
</feature>
<dbReference type="RefSeq" id="XP_005760471.1">
    <property type="nucleotide sequence ID" value="XM_005760414.1"/>
</dbReference>
<dbReference type="eggNOG" id="ENOG502S1YT">
    <property type="taxonomic scope" value="Eukaryota"/>
</dbReference>
<feature type="region of interest" description="Disordered" evidence="2">
    <location>
        <begin position="1"/>
        <end position="20"/>
    </location>
</feature>
<dbReference type="HOGENOM" id="CLU_560735_0_0_1"/>
<feature type="coiled-coil region" evidence="1">
    <location>
        <begin position="383"/>
        <end position="449"/>
    </location>
</feature>
<dbReference type="InterPro" id="IPR016197">
    <property type="entry name" value="Chromo-like_dom_sf"/>
</dbReference>
<keyword evidence="1" id="KW-0175">Coiled coil</keyword>
<dbReference type="EnsemblProtists" id="EOD08042">
    <property type="protein sequence ID" value="EOD08042"/>
    <property type="gene ID" value="EMIHUDRAFT_120990"/>
</dbReference>